<dbReference type="Gene3D" id="3.30.70.1350">
    <property type="entry name" value="Cation efflux protein, cytoplasmic domain"/>
    <property type="match status" value="1"/>
</dbReference>
<gene>
    <name evidence="12" type="ORF">D3874_03420</name>
</gene>
<sequence length="294" mass="31197">MRRATMASVAVAVVLIGIKAVAWIMTGSVSMLASLVDSGLDAAASLVTLLAVRQATTPADREHRFGHGKAEALAGLLQAAIVAGSGLFLLFESVRRVIDPVAVEQGLVGIAVMIVSILLTILLVLFQRHVLARADSLAVAGDRLHYLSDLLSNAGVIVALVLAGQFGLVEADGVIAFGVAVILLWGAWGIGSGAYDMLMDRELPDEEREQIKAIVLAEPRVKAMHDLRTRRSGLATFIQLHLELDGDMKLREAHVIADAVELAIMQAFPGAEVIIHEDPDDIVENDGRAASLPV</sequence>
<dbReference type="GO" id="GO:0015086">
    <property type="term" value="F:cadmium ion transmembrane transporter activity"/>
    <property type="evidence" value="ECO:0007669"/>
    <property type="project" value="TreeGrafter"/>
</dbReference>
<dbReference type="Pfam" id="PF16916">
    <property type="entry name" value="ZT_dimer"/>
    <property type="match status" value="1"/>
</dbReference>
<keyword evidence="4" id="KW-1003">Cell membrane</keyword>
<evidence type="ECO:0000313" key="12">
    <source>
        <dbReference type="EMBL" id="RJF94960.1"/>
    </source>
</evidence>
<keyword evidence="7 9" id="KW-0472">Membrane</keyword>
<evidence type="ECO:0000256" key="6">
    <source>
        <dbReference type="ARBA" id="ARBA00022989"/>
    </source>
</evidence>
<dbReference type="InterPro" id="IPR027469">
    <property type="entry name" value="Cation_efflux_TMD_sf"/>
</dbReference>
<comment type="caution">
    <text evidence="12">The sequence shown here is derived from an EMBL/GenBank/DDBJ whole genome shotgun (WGS) entry which is preliminary data.</text>
</comment>
<dbReference type="SUPFAM" id="SSF161111">
    <property type="entry name" value="Cation efflux protein transmembrane domain-like"/>
    <property type="match status" value="1"/>
</dbReference>
<feature type="transmembrane region" description="Helical" evidence="9">
    <location>
        <begin position="72"/>
        <end position="91"/>
    </location>
</feature>
<evidence type="ECO:0000256" key="1">
    <source>
        <dbReference type="ARBA" id="ARBA00004651"/>
    </source>
</evidence>
<dbReference type="PANTHER" id="PTHR43840">
    <property type="entry name" value="MITOCHONDRIAL METAL TRANSPORTER 1-RELATED"/>
    <property type="match status" value="1"/>
</dbReference>
<dbReference type="EMBL" id="QYUK01000008">
    <property type="protein sequence ID" value="RJF94960.1"/>
    <property type="molecule type" value="Genomic_DNA"/>
</dbReference>
<dbReference type="GO" id="GO:0015341">
    <property type="term" value="F:zinc efflux antiporter activity"/>
    <property type="evidence" value="ECO:0007669"/>
    <property type="project" value="TreeGrafter"/>
</dbReference>
<dbReference type="SUPFAM" id="SSF160240">
    <property type="entry name" value="Cation efflux protein cytoplasmic domain-like"/>
    <property type="match status" value="1"/>
</dbReference>
<dbReference type="InterPro" id="IPR002524">
    <property type="entry name" value="Cation_efflux"/>
</dbReference>
<dbReference type="GO" id="GO:0015093">
    <property type="term" value="F:ferrous iron transmembrane transporter activity"/>
    <property type="evidence" value="ECO:0007669"/>
    <property type="project" value="TreeGrafter"/>
</dbReference>
<evidence type="ECO:0000259" key="10">
    <source>
        <dbReference type="Pfam" id="PF01545"/>
    </source>
</evidence>
<evidence type="ECO:0000256" key="5">
    <source>
        <dbReference type="ARBA" id="ARBA00022692"/>
    </source>
</evidence>
<name>A0A418WUL1_9PROT</name>
<reference evidence="12 13" key="1">
    <citation type="submission" date="2018-09" db="EMBL/GenBank/DDBJ databases">
        <authorList>
            <person name="Zhu H."/>
        </authorList>
    </citation>
    <scope>NUCLEOTIDE SEQUENCE [LARGE SCALE GENOMIC DNA]</scope>
    <source>
        <strain evidence="12 13">K1W22B-8</strain>
    </source>
</reference>
<evidence type="ECO:0000256" key="8">
    <source>
        <dbReference type="ARBA" id="ARBA00068882"/>
    </source>
</evidence>
<dbReference type="GO" id="GO:0006882">
    <property type="term" value="P:intracellular zinc ion homeostasis"/>
    <property type="evidence" value="ECO:0007669"/>
    <property type="project" value="TreeGrafter"/>
</dbReference>
<evidence type="ECO:0000256" key="3">
    <source>
        <dbReference type="ARBA" id="ARBA00022448"/>
    </source>
</evidence>
<comment type="subcellular location">
    <subcellularLocation>
        <location evidence="1">Cell membrane</location>
        <topology evidence="1">Multi-pass membrane protein</topology>
    </subcellularLocation>
</comment>
<evidence type="ECO:0000256" key="2">
    <source>
        <dbReference type="ARBA" id="ARBA00008114"/>
    </source>
</evidence>
<dbReference type="InterPro" id="IPR050291">
    <property type="entry name" value="CDF_Transporter"/>
</dbReference>
<dbReference type="AlphaFoldDB" id="A0A418WUL1"/>
<evidence type="ECO:0000256" key="4">
    <source>
        <dbReference type="ARBA" id="ARBA00022475"/>
    </source>
</evidence>
<evidence type="ECO:0000256" key="7">
    <source>
        <dbReference type="ARBA" id="ARBA00023136"/>
    </source>
</evidence>
<protein>
    <recommendedName>
        <fullName evidence="8">Protein p34</fullName>
    </recommendedName>
</protein>
<feature type="transmembrane region" description="Helical" evidence="9">
    <location>
        <begin position="106"/>
        <end position="126"/>
    </location>
</feature>
<keyword evidence="5 9" id="KW-0812">Transmembrane</keyword>
<dbReference type="FunFam" id="3.30.70.1350:FF:000002">
    <property type="entry name" value="Ferrous-iron efflux pump FieF"/>
    <property type="match status" value="1"/>
</dbReference>
<feature type="domain" description="Cation efflux protein transmembrane" evidence="10">
    <location>
        <begin position="6"/>
        <end position="199"/>
    </location>
</feature>
<organism evidence="12 13">
    <name type="scientific">Oleomonas cavernae</name>
    <dbReference type="NCBI Taxonomy" id="2320859"/>
    <lineage>
        <taxon>Bacteria</taxon>
        <taxon>Pseudomonadati</taxon>
        <taxon>Pseudomonadota</taxon>
        <taxon>Alphaproteobacteria</taxon>
        <taxon>Acetobacterales</taxon>
        <taxon>Acetobacteraceae</taxon>
        <taxon>Oleomonas</taxon>
    </lineage>
</organism>
<dbReference type="PANTHER" id="PTHR43840:SF41">
    <property type="entry name" value="CATION-EFFLUX PUMP FIEF"/>
    <property type="match status" value="1"/>
</dbReference>
<evidence type="ECO:0000259" key="11">
    <source>
        <dbReference type="Pfam" id="PF16916"/>
    </source>
</evidence>
<proteinExistence type="inferred from homology"/>
<dbReference type="NCBIfam" id="TIGR01297">
    <property type="entry name" value="CDF"/>
    <property type="match status" value="1"/>
</dbReference>
<keyword evidence="13" id="KW-1185">Reference proteome</keyword>
<dbReference type="InterPro" id="IPR027470">
    <property type="entry name" value="Cation_efflux_CTD"/>
</dbReference>
<keyword evidence="6 9" id="KW-1133">Transmembrane helix</keyword>
<feature type="transmembrane region" description="Helical" evidence="9">
    <location>
        <begin position="174"/>
        <end position="195"/>
    </location>
</feature>
<dbReference type="GO" id="GO:0005886">
    <property type="term" value="C:plasma membrane"/>
    <property type="evidence" value="ECO:0007669"/>
    <property type="project" value="UniProtKB-SubCell"/>
</dbReference>
<evidence type="ECO:0000256" key="9">
    <source>
        <dbReference type="SAM" id="Phobius"/>
    </source>
</evidence>
<dbReference type="Proteomes" id="UP000284605">
    <property type="component" value="Unassembled WGS sequence"/>
</dbReference>
<accession>A0A418WUL1</accession>
<dbReference type="Pfam" id="PF01545">
    <property type="entry name" value="Cation_efflux"/>
    <property type="match status" value="1"/>
</dbReference>
<dbReference type="InterPro" id="IPR036837">
    <property type="entry name" value="Cation_efflux_CTD_sf"/>
</dbReference>
<feature type="transmembrane region" description="Helical" evidence="9">
    <location>
        <begin position="146"/>
        <end position="168"/>
    </location>
</feature>
<comment type="similarity">
    <text evidence="2">Belongs to the cation diffusion facilitator (CDF) transporter (TC 2.A.4) family.</text>
</comment>
<dbReference type="Gene3D" id="1.20.1510.10">
    <property type="entry name" value="Cation efflux protein transmembrane domain"/>
    <property type="match status" value="1"/>
</dbReference>
<evidence type="ECO:0000313" key="13">
    <source>
        <dbReference type="Proteomes" id="UP000284605"/>
    </source>
</evidence>
<dbReference type="InterPro" id="IPR058533">
    <property type="entry name" value="Cation_efflux_TM"/>
</dbReference>
<keyword evidence="3" id="KW-0813">Transport</keyword>
<feature type="domain" description="Cation efflux protein cytoplasmic" evidence="11">
    <location>
        <begin position="203"/>
        <end position="279"/>
    </location>
</feature>